<evidence type="ECO:0000256" key="7">
    <source>
        <dbReference type="RuleBase" id="RU363032"/>
    </source>
</evidence>
<dbReference type="Gene3D" id="1.10.3720.10">
    <property type="entry name" value="MetI-like"/>
    <property type="match status" value="1"/>
</dbReference>
<comment type="caution">
    <text evidence="9">The sequence shown here is derived from an EMBL/GenBank/DDBJ whole genome shotgun (WGS) entry which is preliminary data.</text>
</comment>
<evidence type="ECO:0000313" key="9">
    <source>
        <dbReference type="EMBL" id="NGN63574.1"/>
    </source>
</evidence>
<dbReference type="GO" id="GO:0055085">
    <property type="term" value="P:transmembrane transport"/>
    <property type="evidence" value="ECO:0007669"/>
    <property type="project" value="InterPro"/>
</dbReference>
<evidence type="ECO:0000256" key="6">
    <source>
        <dbReference type="ARBA" id="ARBA00023136"/>
    </source>
</evidence>
<name>A0A6G4TUL8_9ACTN</name>
<feature type="transmembrane region" description="Helical" evidence="7">
    <location>
        <begin position="206"/>
        <end position="228"/>
    </location>
</feature>
<dbReference type="AlphaFoldDB" id="A0A6G4TUL8"/>
<keyword evidence="2 7" id="KW-0813">Transport</keyword>
<dbReference type="InterPro" id="IPR000515">
    <property type="entry name" value="MetI-like"/>
</dbReference>
<dbReference type="PANTHER" id="PTHR43386:SF25">
    <property type="entry name" value="PEPTIDE ABC TRANSPORTER PERMEASE PROTEIN"/>
    <property type="match status" value="1"/>
</dbReference>
<dbReference type="Pfam" id="PF00528">
    <property type="entry name" value="BPD_transp_1"/>
    <property type="match status" value="1"/>
</dbReference>
<organism evidence="9 10">
    <name type="scientific">Streptomyces coryli</name>
    <dbReference type="NCBI Taxonomy" id="1128680"/>
    <lineage>
        <taxon>Bacteria</taxon>
        <taxon>Bacillati</taxon>
        <taxon>Actinomycetota</taxon>
        <taxon>Actinomycetes</taxon>
        <taxon>Kitasatosporales</taxon>
        <taxon>Streptomycetaceae</taxon>
        <taxon>Streptomyces</taxon>
    </lineage>
</organism>
<reference evidence="9 10" key="1">
    <citation type="submission" date="2020-02" db="EMBL/GenBank/DDBJ databases">
        <title>Whole-genome analyses of novel actinobacteria.</title>
        <authorList>
            <person name="Sahin N."/>
        </authorList>
    </citation>
    <scope>NUCLEOTIDE SEQUENCE [LARGE SCALE GENOMIC DNA]</scope>
    <source>
        <strain evidence="9 10">A7024</strain>
    </source>
</reference>
<feature type="transmembrane region" description="Helical" evidence="7">
    <location>
        <begin position="28"/>
        <end position="51"/>
    </location>
</feature>
<evidence type="ECO:0000256" key="5">
    <source>
        <dbReference type="ARBA" id="ARBA00022989"/>
    </source>
</evidence>
<proteinExistence type="inferred from homology"/>
<dbReference type="PROSITE" id="PS50928">
    <property type="entry name" value="ABC_TM1"/>
    <property type="match status" value="1"/>
</dbReference>
<dbReference type="InterPro" id="IPR050366">
    <property type="entry name" value="BP-dependent_transpt_permease"/>
</dbReference>
<keyword evidence="4 7" id="KW-0812">Transmembrane</keyword>
<keyword evidence="6 7" id="KW-0472">Membrane</keyword>
<evidence type="ECO:0000313" key="10">
    <source>
        <dbReference type="Proteomes" id="UP000481583"/>
    </source>
</evidence>
<dbReference type="PANTHER" id="PTHR43386">
    <property type="entry name" value="OLIGOPEPTIDE TRANSPORT SYSTEM PERMEASE PROTEIN APPC"/>
    <property type="match status" value="1"/>
</dbReference>
<dbReference type="InterPro" id="IPR035906">
    <property type="entry name" value="MetI-like_sf"/>
</dbReference>
<evidence type="ECO:0000256" key="4">
    <source>
        <dbReference type="ARBA" id="ARBA00022692"/>
    </source>
</evidence>
<evidence type="ECO:0000256" key="2">
    <source>
        <dbReference type="ARBA" id="ARBA00022448"/>
    </source>
</evidence>
<dbReference type="CDD" id="cd06261">
    <property type="entry name" value="TM_PBP2"/>
    <property type="match status" value="1"/>
</dbReference>
<protein>
    <submittedName>
        <fullName evidence="9">ABC transporter permease</fullName>
    </submittedName>
</protein>
<keyword evidence="10" id="KW-1185">Reference proteome</keyword>
<feature type="transmembrane region" description="Helical" evidence="7">
    <location>
        <begin position="262"/>
        <end position="282"/>
    </location>
</feature>
<accession>A0A6G4TUL8</accession>
<keyword evidence="3" id="KW-1003">Cell membrane</keyword>
<comment type="similarity">
    <text evidence="7">Belongs to the binding-protein-dependent transport system permease family.</text>
</comment>
<dbReference type="RefSeq" id="WP_165233215.1">
    <property type="nucleotide sequence ID" value="NZ_JAAKZV010000017.1"/>
</dbReference>
<feature type="domain" description="ABC transmembrane type-1" evidence="8">
    <location>
        <begin position="94"/>
        <end position="282"/>
    </location>
</feature>
<feature type="transmembrane region" description="Helical" evidence="7">
    <location>
        <begin position="96"/>
        <end position="120"/>
    </location>
</feature>
<dbReference type="EMBL" id="JAAKZV010000017">
    <property type="protein sequence ID" value="NGN63574.1"/>
    <property type="molecule type" value="Genomic_DNA"/>
</dbReference>
<keyword evidence="5 7" id="KW-1133">Transmembrane helix</keyword>
<feature type="transmembrane region" description="Helical" evidence="7">
    <location>
        <begin position="132"/>
        <end position="152"/>
    </location>
</feature>
<dbReference type="SUPFAM" id="SSF161098">
    <property type="entry name" value="MetI-like"/>
    <property type="match status" value="1"/>
</dbReference>
<sequence length="292" mass="30134">MSELTEDVHLPAAAAAPERKRATGLGDLLRTPAIGGSAGVLALLLLAALIVPPLLPYGPNELASATALDPPSWSHPLGTDELGRDLLARLLAGIRVSLLVIVAAVPLALLAGGLLGLFSSAGRWTDTPTQRLFDVVLAFPALIMGIAFAALLGAGLTAVIVTVAVAAAPMIGRVLRGAVRSQSARDYVLAAKVTGVRPWRLYVRHILPNCFDVVLVQTSLACATAVFIEGGLSFLGLGVRPPDSSLGGLLSSSLTFLTSSPFYAIGPLVVISALVLCFTLLADALNRKLAAR</sequence>
<evidence type="ECO:0000259" key="8">
    <source>
        <dbReference type="PROSITE" id="PS50928"/>
    </source>
</evidence>
<evidence type="ECO:0000256" key="3">
    <source>
        <dbReference type="ARBA" id="ARBA00022475"/>
    </source>
</evidence>
<dbReference type="GO" id="GO:0005886">
    <property type="term" value="C:plasma membrane"/>
    <property type="evidence" value="ECO:0007669"/>
    <property type="project" value="UniProtKB-SubCell"/>
</dbReference>
<comment type="subcellular location">
    <subcellularLocation>
        <location evidence="1 7">Cell membrane</location>
        <topology evidence="1 7">Multi-pass membrane protein</topology>
    </subcellularLocation>
</comment>
<dbReference type="Proteomes" id="UP000481583">
    <property type="component" value="Unassembled WGS sequence"/>
</dbReference>
<gene>
    <name evidence="9" type="ORF">G5C51_06595</name>
</gene>
<evidence type="ECO:0000256" key="1">
    <source>
        <dbReference type="ARBA" id="ARBA00004651"/>
    </source>
</evidence>